<organism evidence="2 3">
    <name type="scientific">Morchella conica CCBAS932</name>
    <dbReference type="NCBI Taxonomy" id="1392247"/>
    <lineage>
        <taxon>Eukaryota</taxon>
        <taxon>Fungi</taxon>
        <taxon>Dikarya</taxon>
        <taxon>Ascomycota</taxon>
        <taxon>Pezizomycotina</taxon>
        <taxon>Pezizomycetes</taxon>
        <taxon>Pezizales</taxon>
        <taxon>Morchellaceae</taxon>
        <taxon>Morchella</taxon>
    </lineage>
</organism>
<keyword evidence="3" id="KW-1185">Reference proteome</keyword>
<dbReference type="OrthoDB" id="2402960at2759"/>
<evidence type="ECO:0000256" key="1">
    <source>
        <dbReference type="SAM" id="MobiDB-lite"/>
    </source>
</evidence>
<feature type="compositionally biased region" description="Basic and acidic residues" evidence="1">
    <location>
        <begin position="76"/>
        <end position="113"/>
    </location>
</feature>
<evidence type="ECO:0000313" key="3">
    <source>
        <dbReference type="Proteomes" id="UP000277580"/>
    </source>
</evidence>
<evidence type="ECO:0000313" key="2">
    <source>
        <dbReference type="EMBL" id="RPB16847.1"/>
    </source>
</evidence>
<proteinExistence type="predicted"/>
<dbReference type="STRING" id="1392247.A0A3N4L211"/>
<dbReference type="InParanoid" id="A0A3N4L211"/>
<feature type="compositionally biased region" description="Polar residues" evidence="1">
    <location>
        <begin position="264"/>
        <end position="278"/>
    </location>
</feature>
<feature type="compositionally biased region" description="Basic and acidic residues" evidence="1">
    <location>
        <begin position="123"/>
        <end position="157"/>
    </location>
</feature>
<feature type="compositionally biased region" description="Polar residues" evidence="1">
    <location>
        <begin position="293"/>
        <end position="303"/>
    </location>
</feature>
<accession>A0A3N4L211</accession>
<gene>
    <name evidence="2" type="ORF">P167DRAFT_479929</name>
</gene>
<feature type="compositionally biased region" description="Basic and acidic residues" evidence="1">
    <location>
        <begin position="46"/>
        <end position="65"/>
    </location>
</feature>
<feature type="compositionally biased region" description="Polar residues" evidence="1">
    <location>
        <begin position="244"/>
        <end position="256"/>
    </location>
</feature>
<feature type="region of interest" description="Disordered" evidence="1">
    <location>
        <begin position="1"/>
        <end position="347"/>
    </location>
</feature>
<dbReference type="AlphaFoldDB" id="A0A3N4L211"/>
<feature type="compositionally biased region" description="Basic and acidic residues" evidence="1">
    <location>
        <begin position="169"/>
        <end position="182"/>
    </location>
</feature>
<protein>
    <submittedName>
        <fullName evidence="2">Uncharacterized protein</fullName>
    </submittedName>
</protein>
<sequence length="347" mass="37336">MDNFAQTGSEADVLFAAEVSPPQNPSPSAPTEPRAFPSKGSGNRGGGEKQPRSVDQRNPPKEAKIVEGASEGPAAETKDAPKQAKLTEEELTERMARAKLNNERLIERRRKAEEDENSFQVQEEARKQADATKRIVERKKKVEQERSRKELDDERAKNRQRKLNAVNSREWDSTKTEEDYNPRKGSSQFRRGAYGGVVDSTRAPRGAPSGPRGASGSNREAAASRGAPRNSNTTQEWPALPTASKDNASADTSTQAEAAPKLATPTNDQPTSLEGQPSTEEKTPAEGEISTEGKASTENNASSEVKAPEKSPAIGGLDTKYNVGDNLTPLSPAVGGDSWAEQVESAS</sequence>
<feature type="compositionally biased region" description="Low complexity" evidence="1">
    <location>
        <begin position="203"/>
        <end position="217"/>
    </location>
</feature>
<dbReference type="Proteomes" id="UP000277580">
    <property type="component" value="Unassembled WGS sequence"/>
</dbReference>
<dbReference type="EMBL" id="ML119107">
    <property type="protein sequence ID" value="RPB16847.1"/>
    <property type="molecule type" value="Genomic_DNA"/>
</dbReference>
<name>A0A3N4L211_9PEZI</name>
<reference evidence="2 3" key="1">
    <citation type="journal article" date="2018" name="Nat. Ecol. Evol.">
        <title>Pezizomycetes genomes reveal the molecular basis of ectomycorrhizal truffle lifestyle.</title>
        <authorList>
            <person name="Murat C."/>
            <person name="Payen T."/>
            <person name="Noel B."/>
            <person name="Kuo A."/>
            <person name="Morin E."/>
            <person name="Chen J."/>
            <person name="Kohler A."/>
            <person name="Krizsan K."/>
            <person name="Balestrini R."/>
            <person name="Da Silva C."/>
            <person name="Montanini B."/>
            <person name="Hainaut M."/>
            <person name="Levati E."/>
            <person name="Barry K.W."/>
            <person name="Belfiori B."/>
            <person name="Cichocki N."/>
            <person name="Clum A."/>
            <person name="Dockter R.B."/>
            <person name="Fauchery L."/>
            <person name="Guy J."/>
            <person name="Iotti M."/>
            <person name="Le Tacon F."/>
            <person name="Lindquist E.A."/>
            <person name="Lipzen A."/>
            <person name="Malagnac F."/>
            <person name="Mello A."/>
            <person name="Molinier V."/>
            <person name="Miyauchi S."/>
            <person name="Poulain J."/>
            <person name="Riccioni C."/>
            <person name="Rubini A."/>
            <person name="Sitrit Y."/>
            <person name="Splivallo R."/>
            <person name="Traeger S."/>
            <person name="Wang M."/>
            <person name="Zifcakova L."/>
            <person name="Wipf D."/>
            <person name="Zambonelli A."/>
            <person name="Paolocci F."/>
            <person name="Nowrousian M."/>
            <person name="Ottonello S."/>
            <person name="Baldrian P."/>
            <person name="Spatafora J.W."/>
            <person name="Henrissat B."/>
            <person name="Nagy L.G."/>
            <person name="Aury J.M."/>
            <person name="Wincker P."/>
            <person name="Grigoriev I.V."/>
            <person name="Bonfante P."/>
            <person name="Martin F.M."/>
        </authorList>
    </citation>
    <scope>NUCLEOTIDE SEQUENCE [LARGE SCALE GENOMIC DNA]</scope>
    <source>
        <strain evidence="2 3">CCBAS932</strain>
    </source>
</reference>